<dbReference type="InterPro" id="IPR027417">
    <property type="entry name" value="P-loop_NTPase"/>
</dbReference>
<dbReference type="Pfam" id="PF13191">
    <property type="entry name" value="AAA_16"/>
    <property type="match status" value="1"/>
</dbReference>
<proteinExistence type="predicted"/>
<dbReference type="Gene3D" id="1.25.40.10">
    <property type="entry name" value="Tetratricopeptide repeat domain"/>
    <property type="match status" value="2"/>
</dbReference>
<dbReference type="EMBL" id="JAUFPN010000008">
    <property type="protein sequence ID" value="MDN3562980.1"/>
    <property type="molecule type" value="Genomic_DNA"/>
</dbReference>
<dbReference type="Gene3D" id="3.40.50.300">
    <property type="entry name" value="P-loop containing nucleotide triphosphate hydrolases"/>
    <property type="match status" value="1"/>
</dbReference>
<dbReference type="InterPro" id="IPR011990">
    <property type="entry name" value="TPR-like_helical_dom_sf"/>
</dbReference>
<dbReference type="Pfam" id="PF03704">
    <property type="entry name" value="BTAD"/>
    <property type="match status" value="1"/>
</dbReference>
<evidence type="ECO:0000313" key="2">
    <source>
        <dbReference type="EMBL" id="MDN3562980.1"/>
    </source>
</evidence>
<reference evidence="3" key="1">
    <citation type="journal article" date="2019" name="Int. J. Syst. Evol. Microbiol.">
        <title>The Global Catalogue of Microorganisms (GCM) 10K type strain sequencing project: providing services to taxonomists for standard genome sequencing and annotation.</title>
        <authorList>
            <consortium name="The Broad Institute Genomics Platform"/>
            <consortium name="The Broad Institute Genome Sequencing Center for Infectious Disease"/>
            <person name="Wu L."/>
            <person name="Ma J."/>
        </authorList>
    </citation>
    <scope>NUCLEOTIDE SEQUENCE [LARGE SCALE GENOMIC DNA]</scope>
    <source>
        <strain evidence="3">CECT 7131</strain>
    </source>
</reference>
<protein>
    <submittedName>
        <fullName evidence="2">AAA family ATPase</fullName>
    </submittedName>
</protein>
<evidence type="ECO:0000313" key="3">
    <source>
        <dbReference type="Proteomes" id="UP001529369"/>
    </source>
</evidence>
<evidence type="ECO:0000259" key="1">
    <source>
        <dbReference type="SMART" id="SM01043"/>
    </source>
</evidence>
<feature type="domain" description="Bacterial transcriptional activator" evidence="1">
    <location>
        <begin position="102"/>
        <end position="245"/>
    </location>
</feature>
<dbReference type="PANTHER" id="PTHR35807">
    <property type="entry name" value="TRANSCRIPTIONAL REGULATOR REDD-RELATED"/>
    <property type="match status" value="1"/>
</dbReference>
<dbReference type="Gene3D" id="1.10.10.10">
    <property type="entry name" value="Winged helix-like DNA-binding domain superfamily/Winged helix DNA-binding domain"/>
    <property type="match status" value="1"/>
</dbReference>
<comment type="caution">
    <text evidence="2">The sequence shown here is derived from an EMBL/GenBank/DDBJ whole genome shotgun (WGS) entry which is preliminary data.</text>
</comment>
<dbReference type="RefSeq" id="WP_290314710.1">
    <property type="nucleotide sequence ID" value="NZ_JAUFPN010000008.1"/>
</dbReference>
<gene>
    <name evidence="2" type="ORF">QWZ14_01120</name>
</gene>
<dbReference type="InterPro" id="IPR041664">
    <property type="entry name" value="AAA_16"/>
</dbReference>
<organism evidence="2 3">
    <name type="scientific">Paeniroseomonas aquatica</name>
    <dbReference type="NCBI Taxonomy" id="373043"/>
    <lineage>
        <taxon>Bacteria</taxon>
        <taxon>Pseudomonadati</taxon>
        <taxon>Pseudomonadota</taxon>
        <taxon>Alphaproteobacteria</taxon>
        <taxon>Acetobacterales</taxon>
        <taxon>Acetobacteraceae</taxon>
        <taxon>Paeniroseomonas</taxon>
    </lineage>
</organism>
<dbReference type="SMART" id="SM01043">
    <property type="entry name" value="BTAD"/>
    <property type="match status" value="1"/>
</dbReference>
<dbReference type="SUPFAM" id="SSF52540">
    <property type="entry name" value="P-loop containing nucleoside triphosphate hydrolases"/>
    <property type="match status" value="1"/>
</dbReference>
<accession>A0ABT7ZZT3</accession>
<dbReference type="InterPro" id="IPR005158">
    <property type="entry name" value="BTAD"/>
</dbReference>
<sequence length="1044" mass="111610">MTGHNGLCIRLLGEVEVLRDGAGAAPLPASRKTRALLGYLAATDRPHRREHLCDLLWDGPDDPRAELRWSLSKIRQVLHGAGGGYLQADREHVAFQPGAAEVDLLKLRQLLSPGVSATSTAALREAVSLFRGEFLDGLDLPSCYRFHEWCLAEREAASALRLAALGGLVERLQEEAPEEALAHARALVVADPLAEAGHAAIVRLLTHLGRRRCALEHHDHARRMLENELAAPPSGELERAQRGLQLSRQIPTPPRLPTADIRGCYVPFVGRRNERILTGKQVSAAAMGQAWRVPFVTGEPGIGKSRLLANLAEQAVQAGGRTLVARAFEAEGAVRVYGVWIDALRSISSDEVPPDLQADLAPLKPELGPAPLSSTDRTRLFEAVTELLRRLSERRPVVVLVDDIQWLDEASAALLHYALRMARDASPLLFAVAARSGELEDNAAAAQIVRTLGRDGRLLLLPLGPLTPCEATELVHAVDPALDASSIAVASEGSPLLALELARAGQHGGGGETAAPKLDALVASQLARLTQRAREALVWAAALGRSFDPELLGRVSGLGMPELTSALEEWERRGIVRPATGDAGDYDFAHDLVRQAVYRMASQPRRRLVHRHITRILEVDAQTDDAVAANLARHAELCGDHALAVRACRAAGDRCLRLFAAAEATAFAGRGLLHLNRLLPAAQDPAARIDLLRLSVRAAQGPDLRRLPAEVAVEVAHATVAAESAGLAAAAAMGHHLLSVLYVDAGDTERARDSALRAAEAGRIVADTAARARRLANTARCLVDLGTGIDHAGALLQEAEVIVGALGIELCELHWGRGLLERWNGVLANALPRLERALSLARSEQDRWREYQCLTWLATTLLEQGQHAEARLRCTELAEVAARFGSEEGPFADVLDALAEHGAAGKPQVQMDKLQEALGRLRDTDHKAHLSYALNAAGEVYGLAGQTAAARSCAEEALAAATAVRREGEAAVARAFLVRIACAGSQRPAAAEVEWLLAEAASPSHLGARADAAILVAAAQVRQDIPTVASTMSAQHSAPQAIRP</sequence>
<keyword evidence="3" id="KW-1185">Reference proteome</keyword>
<dbReference type="InterPro" id="IPR036388">
    <property type="entry name" value="WH-like_DNA-bd_sf"/>
</dbReference>
<name>A0ABT7ZZT3_9PROT</name>
<dbReference type="SUPFAM" id="SSF48452">
    <property type="entry name" value="TPR-like"/>
    <property type="match status" value="2"/>
</dbReference>
<dbReference type="Proteomes" id="UP001529369">
    <property type="component" value="Unassembled WGS sequence"/>
</dbReference>
<dbReference type="InterPro" id="IPR051677">
    <property type="entry name" value="AfsR-DnrI-RedD_regulator"/>
</dbReference>